<feature type="transmembrane region" description="Helical" evidence="2">
    <location>
        <begin position="168"/>
        <end position="190"/>
    </location>
</feature>
<dbReference type="EMBL" id="UARK01000031">
    <property type="protein sequence ID" value="SPW31364.1"/>
    <property type="molecule type" value="Genomic_DNA"/>
</dbReference>
<dbReference type="GeneID" id="84575183"/>
<dbReference type="InterPro" id="IPR042150">
    <property type="entry name" value="MmRce1-like"/>
</dbReference>
<keyword evidence="2" id="KW-0472">Membrane</keyword>
<protein>
    <submittedName>
        <fullName evidence="4">CAAX amino terminal protease self- immunity</fullName>
    </submittedName>
</protein>
<keyword evidence="4" id="KW-0645">Protease</keyword>
<feature type="transmembrane region" description="Helical" evidence="2">
    <location>
        <begin position="82"/>
        <end position="109"/>
    </location>
</feature>
<evidence type="ECO:0000256" key="1">
    <source>
        <dbReference type="SAM" id="MobiDB-lite"/>
    </source>
</evidence>
<evidence type="ECO:0000259" key="3">
    <source>
        <dbReference type="Pfam" id="PF02517"/>
    </source>
</evidence>
<feature type="transmembrane region" description="Helical" evidence="2">
    <location>
        <begin position="138"/>
        <end position="156"/>
    </location>
</feature>
<feature type="region of interest" description="Disordered" evidence="1">
    <location>
        <begin position="286"/>
        <end position="319"/>
    </location>
</feature>
<dbReference type="PANTHER" id="PTHR35797:SF1">
    <property type="entry name" value="PROTEASE"/>
    <property type="match status" value="1"/>
</dbReference>
<keyword evidence="2" id="KW-0812">Transmembrane</keyword>
<reference evidence="4 5" key="1">
    <citation type="submission" date="2018-06" db="EMBL/GenBank/DDBJ databases">
        <authorList>
            <consortium name="Pathogen Informatics"/>
            <person name="Doyle S."/>
        </authorList>
    </citation>
    <scope>NUCLEOTIDE SEQUENCE [LARGE SCALE GENOMIC DNA]</scope>
    <source>
        <strain evidence="4 5">NCTC10254</strain>
    </source>
</reference>
<gene>
    <name evidence="4" type="ORF">NCTC10254_02114</name>
</gene>
<dbReference type="GO" id="GO:0006508">
    <property type="term" value="P:proteolysis"/>
    <property type="evidence" value="ECO:0007669"/>
    <property type="project" value="UniProtKB-KW"/>
</dbReference>
<dbReference type="Proteomes" id="UP000249886">
    <property type="component" value="Unassembled WGS sequence"/>
</dbReference>
<name>A0A6H9XT03_9CORY</name>
<evidence type="ECO:0000313" key="4">
    <source>
        <dbReference type="EMBL" id="SPW31364.1"/>
    </source>
</evidence>
<accession>A0A6H9XT03</accession>
<dbReference type="Pfam" id="PF02517">
    <property type="entry name" value="Rce1-like"/>
    <property type="match status" value="1"/>
</dbReference>
<feature type="transmembrane region" description="Helical" evidence="2">
    <location>
        <begin position="196"/>
        <end position="216"/>
    </location>
</feature>
<feature type="compositionally biased region" description="Polar residues" evidence="1">
    <location>
        <begin position="287"/>
        <end position="309"/>
    </location>
</feature>
<organism evidence="4 5">
    <name type="scientific">Corynebacterium matruchotii</name>
    <dbReference type="NCBI Taxonomy" id="43768"/>
    <lineage>
        <taxon>Bacteria</taxon>
        <taxon>Bacillati</taxon>
        <taxon>Actinomycetota</taxon>
        <taxon>Actinomycetes</taxon>
        <taxon>Mycobacteriales</taxon>
        <taxon>Corynebacteriaceae</taxon>
        <taxon>Corynebacterium</taxon>
    </lineage>
</organism>
<comment type="caution">
    <text evidence="4">The sequence shown here is derived from an EMBL/GenBank/DDBJ whole genome shotgun (WGS) entry which is preliminary data.</text>
</comment>
<dbReference type="GO" id="GO:0004175">
    <property type="term" value="F:endopeptidase activity"/>
    <property type="evidence" value="ECO:0007669"/>
    <property type="project" value="UniProtKB-ARBA"/>
</dbReference>
<feature type="transmembrane region" description="Helical" evidence="2">
    <location>
        <begin position="260"/>
        <end position="279"/>
    </location>
</feature>
<sequence length="319" mass="34503">MPAKVNIQAIVTFLLISFTLAWLLTLLLANSDWLHNPWFAPLMCLMVCSPGIAALTTMGIVEKRYVTHIRQLRALGFLGWASPLKFLACLIIAPVSFMVFVFGSLYLAVTFGLLDVTASALTSALKSALASTYSPYGWLPYLILAVGSELGWRGWLLPNLLPLRRVPAIVVSGIIWGLSYSPLIYLGYLYHGISMGVSLVAICGMGIVVGGVLAWLRLYSDSIWPPVLAHTVLTCANSAVLIAVPMLTGDQPTDMVQFTIFGWSGWILPGLLLAVLLGTGRFPAQPPSQATNLPKNRQQYPTRSPQSVPAATAGGYRGR</sequence>
<feature type="transmembrane region" description="Helical" evidence="2">
    <location>
        <begin position="228"/>
        <end position="248"/>
    </location>
</feature>
<proteinExistence type="predicted"/>
<feature type="domain" description="CAAX prenyl protease 2/Lysostaphin resistance protein A-like" evidence="3">
    <location>
        <begin position="138"/>
        <end position="233"/>
    </location>
</feature>
<dbReference type="RefSeq" id="WP_040432281.1">
    <property type="nucleotide sequence ID" value="NZ_UARK01000031.1"/>
</dbReference>
<evidence type="ECO:0000313" key="5">
    <source>
        <dbReference type="Proteomes" id="UP000249886"/>
    </source>
</evidence>
<dbReference type="PANTHER" id="PTHR35797">
    <property type="entry name" value="PROTEASE-RELATED"/>
    <property type="match status" value="1"/>
</dbReference>
<feature type="transmembrane region" description="Helical" evidence="2">
    <location>
        <begin position="39"/>
        <end position="61"/>
    </location>
</feature>
<evidence type="ECO:0000256" key="2">
    <source>
        <dbReference type="SAM" id="Phobius"/>
    </source>
</evidence>
<keyword evidence="2" id="KW-1133">Transmembrane helix</keyword>
<dbReference type="InterPro" id="IPR003675">
    <property type="entry name" value="Rce1/LyrA-like_dom"/>
</dbReference>
<keyword evidence="4" id="KW-0378">Hydrolase</keyword>
<dbReference type="GO" id="GO:0080120">
    <property type="term" value="P:CAAX-box protein maturation"/>
    <property type="evidence" value="ECO:0007669"/>
    <property type="project" value="UniProtKB-ARBA"/>
</dbReference>
<dbReference type="AlphaFoldDB" id="A0A6H9XT03"/>